<dbReference type="InterPro" id="IPR036291">
    <property type="entry name" value="NAD(P)-bd_dom_sf"/>
</dbReference>
<feature type="compositionally biased region" description="Basic and acidic residues" evidence="9">
    <location>
        <begin position="154"/>
        <end position="163"/>
    </location>
</feature>
<feature type="compositionally biased region" description="Acidic residues" evidence="9">
    <location>
        <begin position="127"/>
        <end position="136"/>
    </location>
</feature>
<dbReference type="Gene3D" id="1.20.120.1080">
    <property type="match status" value="1"/>
</dbReference>
<proteinExistence type="inferred from homology"/>
<dbReference type="STRING" id="1213859.L2G2I6"/>
<dbReference type="Pfam" id="PF04408">
    <property type="entry name" value="WHD_HA2"/>
    <property type="match status" value="1"/>
</dbReference>
<dbReference type="InterPro" id="IPR014001">
    <property type="entry name" value="Helicase_ATP-bd"/>
</dbReference>
<dbReference type="SUPFAM" id="SSF51735">
    <property type="entry name" value="NAD(P)-binding Rossmann-fold domains"/>
    <property type="match status" value="1"/>
</dbReference>
<evidence type="ECO:0000256" key="8">
    <source>
        <dbReference type="ARBA" id="ARBA00047984"/>
    </source>
</evidence>
<feature type="region of interest" description="Disordered" evidence="9">
    <location>
        <begin position="95"/>
        <end position="315"/>
    </location>
</feature>
<dbReference type="InterPro" id="IPR027417">
    <property type="entry name" value="P-loop_NTPase"/>
</dbReference>
<keyword evidence="5 11" id="KW-0347">Helicase</keyword>
<evidence type="ECO:0000256" key="6">
    <source>
        <dbReference type="ARBA" id="ARBA00022840"/>
    </source>
</evidence>
<dbReference type="PROSITE" id="PS00690">
    <property type="entry name" value="DEAH_ATP_HELICASE"/>
    <property type="match status" value="1"/>
</dbReference>
<comment type="catalytic activity">
    <reaction evidence="8">
        <text>ATP + H2O = ADP + phosphate + H(+)</text>
        <dbReference type="Rhea" id="RHEA:13065"/>
        <dbReference type="ChEBI" id="CHEBI:15377"/>
        <dbReference type="ChEBI" id="CHEBI:15378"/>
        <dbReference type="ChEBI" id="CHEBI:30616"/>
        <dbReference type="ChEBI" id="CHEBI:43474"/>
        <dbReference type="ChEBI" id="CHEBI:456216"/>
        <dbReference type="EC" id="3.6.4.13"/>
    </reaction>
</comment>
<keyword evidence="7" id="KW-0521">NADP</keyword>
<dbReference type="FunFam" id="3.40.50.300:FF:000637">
    <property type="entry name" value="ATP-dependent RNA helicase DHX37/DHR1"/>
    <property type="match status" value="1"/>
</dbReference>
<dbReference type="Pfam" id="PF07717">
    <property type="entry name" value="OB_NTP_bind"/>
    <property type="match status" value="1"/>
</dbReference>
<dbReference type="HOGENOM" id="CLU_001832_0_4_1"/>
<feature type="region of interest" description="Disordered" evidence="9">
    <location>
        <begin position="1"/>
        <end position="32"/>
    </location>
</feature>
<evidence type="ECO:0000256" key="1">
    <source>
        <dbReference type="ARBA" id="ARBA00008792"/>
    </source>
</evidence>
<dbReference type="Pfam" id="PF13561">
    <property type="entry name" value="adh_short_C2"/>
    <property type="match status" value="1"/>
</dbReference>
<feature type="compositionally biased region" description="Polar residues" evidence="9">
    <location>
        <begin position="95"/>
        <end position="104"/>
    </location>
</feature>
<dbReference type="InterPro" id="IPR011709">
    <property type="entry name" value="DEAD-box_helicase_OB_fold"/>
</dbReference>
<keyword evidence="3" id="KW-0547">Nucleotide-binding</keyword>
<dbReference type="Pfam" id="PF00270">
    <property type="entry name" value="DEAD"/>
    <property type="match status" value="1"/>
</dbReference>
<feature type="region of interest" description="Disordered" evidence="9">
    <location>
        <begin position="333"/>
        <end position="357"/>
    </location>
</feature>
<dbReference type="SMART" id="SM00490">
    <property type="entry name" value="HELICc"/>
    <property type="match status" value="1"/>
</dbReference>
<comment type="similarity">
    <text evidence="1">Belongs to the DEAD box helicase family. DEAH subfamily.</text>
</comment>
<feature type="compositionally biased region" description="Acidic residues" evidence="9">
    <location>
        <begin position="276"/>
        <end position="304"/>
    </location>
</feature>
<dbReference type="GO" id="GO:1990904">
    <property type="term" value="C:ribonucleoprotein complex"/>
    <property type="evidence" value="ECO:0007669"/>
    <property type="project" value="UniProtKB-ARBA"/>
</dbReference>
<keyword evidence="6" id="KW-0067">ATP-binding</keyword>
<dbReference type="PRINTS" id="PR00081">
    <property type="entry name" value="GDHRDH"/>
</dbReference>
<evidence type="ECO:0000256" key="9">
    <source>
        <dbReference type="SAM" id="MobiDB-lite"/>
    </source>
</evidence>
<reference evidence="11" key="1">
    <citation type="submission" date="2012-08" db="EMBL/GenBank/DDBJ databases">
        <title>Genome analysis of Colletotrichum orbiculare and Colletotrichum fructicola.</title>
        <authorList>
            <person name="Gan P.H.P."/>
            <person name="Ikeda K."/>
            <person name="Irieda H."/>
            <person name="Narusaka M."/>
            <person name="O'Connell R.J."/>
            <person name="Narusaka Y."/>
            <person name="Takano Y."/>
            <person name="Kubo Y."/>
            <person name="Shirasu K."/>
        </authorList>
    </citation>
    <scope>NUCLEOTIDE SEQUENCE</scope>
    <source>
        <strain evidence="11">Nara gc5</strain>
    </source>
</reference>
<dbReference type="SUPFAM" id="SSF52540">
    <property type="entry name" value="P-loop containing nucleoside triphosphate hydrolases"/>
    <property type="match status" value="1"/>
</dbReference>
<evidence type="ECO:0000259" key="10">
    <source>
        <dbReference type="PROSITE" id="PS51192"/>
    </source>
</evidence>
<dbReference type="PANTHER" id="PTHR18934">
    <property type="entry name" value="ATP-DEPENDENT RNA HELICASE"/>
    <property type="match status" value="1"/>
</dbReference>
<evidence type="ECO:0000313" key="11">
    <source>
        <dbReference type="EMBL" id="ELA32600.1"/>
    </source>
</evidence>
<dbReference type="PRINTS" id="PR00080">
    <property type="entry name" value="SDRFAMILY"/>
</dbReference>
<dbReference type="CDD" id="cd17982">
    <property type="entry name" value="DEXHc_DHX37"/>
    <property type="match status" value="1"/>
</dbReference>
<evidence type="ECO:0000256" key="3">
    <source>
        <dbReference type="ARBA" id="ARBA00022741"/>
    </source>
</evidence>
<dbReference type="GO" id="GO:0016787">
    <property type="term" value="F:hydrolase activity"/>
    <property type="evidence" value="ECO:0007669"/>
    <property type="project" value="UniProtKB-KW"/>
</dbReference>
<dbReference type="GO" id="GO:0003723">
    <property type="term" value="F:RNA binding"/>
    <property type="evidence" value="ECO:0007669"/>
    <property type="project" value="TreeGrafter"/>
</dbReference>
<feature type="compositionally biased region" description="Acidic residues" evidence="9">
    <location>
        <begin position="245"/>
        <end position="262"/>
    </location>
</feature>
<dbReference type="InterPro" id="IPR007502">
    <property type="entry name" value="Helicase-assoc_dom"/>
</dbReference>
<dbReference type="EC" id="3.6.4.13" evidence="2"/>
<feature type="compositionally biased region" description="Basic and acidic residues" evidence="9">
    <location>
        <begin position="108"/>
        <end position="124"/>
    </location>
</feature>
<dbReference type="PANTHER" id="PTHR18934:SF99">
    <property type="entry name" value="ATP-DEPENDENT RNA HELICASE DHX37-RELATED"/>
    <property type="match status" value="1"/>
</dbReference>
<feature type="domain" description="Helicase ATP-binding" evidence="10">
    <location>
        <begin position="397"/>
        <end position="574"/>
    </location>
</feature>
<dbReference type="InterPro" id="IPR003593">
    <property type="entry name" value="AAA+_ATPase"/>
</dbReference>
<dbReference type="InterPro" id="IPR001650">
    <property type="entry name" value="Helicase_C-like"/>
</dbReference>
<evidence type="ECO:0000256" key="4">
    <source>
        <dbReference type="ARBA" id="ARBA00022801"/>
    </source>
</evidence>
<organism evidence="11">
    <name type="scientific">Colletotrichum fructicola (strain Nara gc5)</name>
    <name type="common">Anthracnose fungus</name>
    <name type="synonym">Colletotrichum gloeosporioides (strain Nara gc5)</name>
    <dbReference type="NCBI Taxonomy" id="1213859"/>
    <lineage>
        <taxon>Eukaryota</taxon>
        <taxon>Fungi</taxon>
        <taxon>Dikarya</taxon>
        <taxon>Ascomycota</taxon>
        <taxon>Pezizomycotina</taxon>
        <taxon>Sordariomycetes</taxon>
        <taxon>Hypocreomycetidae</taxon>
        <taxon>Glomerellales</taxon>
        <taxon>Glomerellaceae</taxon>
        <taxon>Colletotrichum</taxon>
        <taxon>Colletotrichum gloeosporioides species complex</taxon>
    </lineage>
</organism>
<feature type="compositionally biased region" description="Acidic residues" evidence="9">
    <location>
        <begin position="144"/>
        <end position="153"/>
    </location>
</feature>
<dbReference type="InterPro" id="IPR011545">
    <property type="entry name" value="DEAD/DEAH_box_helicase_dom"/>
</dbReference>
<dbReference type="CDD" id="cd05233">
    <property type="entry name" value="SDR_c"/>
    <property type="match status" value="1"/>
</dbReference>
<dbReference type="InterPro" id="IPR002347">
    <property type="entry name" value="SDR_fam"/>
</dbReference>
<dbReference type="InterPro" id="IPR002464">
    <property type="entry name" value="DNA/RNA_helicase_DEAH_CS"/>
</dbReference>
<evidence type="ECO:0000256" key="7">
    <source>
        <dbReference type="ARBA" id="ARBA00022857"/>
    </source>
</evidence>
<dbReference type="EMBL" id="KB020692">
    <property type="protein sequence ID" value="ELA32600.1"/>
    <property type="molecule type" value="Genomic_DNA"/>
</dbReference>
<keyword evidence="4" id="KW-0378">Hydrolase</keyword>
<protein>
    <recommendedName>
        <fullName evidence="2">RNA helicase</fullName>
        <ecNumber evidence="2">3.6.4.13</ecNumber>
    </recommendedName>
</protein>
<dbReference type="SMART" id="SM00487">
    <property type="entry name" value="DEXDc"/>
    <property type="match status" value="1"/>
</dbReference>
<dbReference type="Pfam" id="PF00271">
    <property type="entry name" value="Helicase_C"/>
    <property type="match status" value="1"/>
</dbReference>
<gene>
    <name evidence="11" type="ORF">CGGC5_803</name>
</gene>
<dbReference type="Gene3D" id="3.40.50.300">
    <property type="entry name" value="P-loop containing nucleotide triphosphate hydrolases"/>
    <property type="match status" value="2"/>
</dbReference>
<dbReference type="CDD" id="cd18791">
    <property type="entry name" value="SF2_C_RHA"/>
    <property type="match status" value="1"/>
</dbReference>
<sequence length="1399" mass="153935">MAGKFVRRERKHKKLARQKADDNAVLPDANADEILPEDQKRLLEKRAQIKADLLKDGPKVSGKKAKRLEKYITTKMRKDENREILAKLAQQKVDTSLFTSTKSLGQGKETKRQALTRALREKNAGLEVDEQAEEMLYEERGETPEAESDESEEETPKAIEASKKASAPKTVPATKSKPVAETANSEPAPVAKTETQPQPQPQIPASVGSGLKRPLDVGDDGRPVLKKRQKRGGVVSKFSIVETEKADDAEEEWGGFSSEGEDGDGKDSGESSGDQSSEEESDEEEEESSEGSDDSDEEMDEDSDSGSKRQSAFKAWAHAQRNQALGYQPVAPSTTALDIPKPENFTPRPVEQESLPQELQPTTNLARKAYAVAVTRTPEIQEVRMKLPVVAEEQRIMEMIHNNDIVVVCGSTGSGKTTQVPQFLYEAGYGSPNSDTPGMIGVTQPRRVAAVSMSKRVAQELGDHQDRVAYQIRFEGTTSSKTAVKFMTDGVLLREMAQDFSLKKYSAIIIDEAHERSVNTDILIGMLSRINNIRKGDDKVDPNIKPLKIIIMSATLRVEDMTNNATLFPTPPPVVEVEGRQHPVTIHFTRRTQSDYVDEAYKKILRGHKKLPPGGFLVFLTGQNEIMHLSKKLRAAFGGFTGASAPKVQISATEAPMEVEDIDFGEVEDGDFGEIDDEVDDDGMEDEDDKEFEIEGEEGETGPLKMQVLPLYSLLPTREQMRVFEEPPENTRQIILATNVAETSLTIPGIRYVFDCGPGRAGRTGPGHCYRLYSSAVYERDLPEFTDPEILRMPVDGVVLQLKSMNLSNVVNFPFPTPPDRMGLRKAEKLLTYLSAITPEGQVTRIGSTMSIFPLSPRFARILLVGHQHDCLPYTIMMAIPALAAKGDDEFRTNADMLAEDRQAQIRRAFNAAHKNHFVRHKVMKEITQLRGQITELLRANIPAFKNLKYQDKLDAPSDKQVAYLKQMVAAGFIDQVALRADKSPVPPEMGRKPRRAIDVPYIPLSPLGVGHDAEKFVYLHPSSPMSHLSPAECPEWVVYSHLQRATQGDPGKTPKTRMHTLTDVTGGQLASLAKGTPLVSYGKPVKEISSTASTREVWVVPYLRAEGVGGQGWPLPMKKVTQRKVAGKGKDSMIGRAKMSLFEGVAVVTGAASGIGRQVAVSFAREGCKRIALLDKDEEGLSETSRRCREANGDTRTFVIEIDNRNEDDVSAGMEYVTEEWGRIDYAVNCAGMFGPKAPSHLLTTAEFDEITTTNYRGTWLCSKAELSQMIKQEPLKTHDGRPGNRGVIVNVASNLSLVSRPETPAYSASKAAILSLTKSDAVDYAKYNIRINCVCPGIIDTPMTSEVSTDDPIIAVAPMKRKGTPQEVADAVLFLCSSKATFIHGAALSVDGGYVIN</sequence>
<dbReference type="Pfam" id="PF21010">
    <property type="entry name" value="HA2_C"/>
    <property type="match status" value="1"/>
</dbReference>
<evidence type="ECO:0000256" key="5">
    <source>
        <dbReference type="ARBA" id="ARBA00022806"/>
    </source>
</evidence>
<dbReference type="GO" id="GO:0000462">
    <property type="term" value="P:maturation of SSU-rRNA from tricistronic rRNA transcript (SSU-rRNA, 5.8S rRNA, LSU-rRNA)"/>
    <property type="evidence" value="ECO:0007669"/>
    <property type="project" value="TreeGrafter"/>
</dbReference>
<feature type="compositionally biased region" description="Basic residues" evidence="9">
    <location>
        <begin position="1"/>
        <end position="17"/>
    </location>
</feature>
<dbReference type="SMART" id="SM00847">
    <property type="entry name" value="HA2"/>
    <property type="match status" value="1"/>
</dbReference>
<dbReference type="SMART" id="SM00382">
    <property type="entry name" value="AAA"/>
    <property type="match status" value="1"/>
</dbReference>
<dbReference type="InterPro" id="IPR048333">
    <property type="entry name" value="HA2_WH"/>
</dbReference>
<dbReference type="GO" id="GO:0005730">
    <property type="term" value="C:nucleolus"/>
    <property type="evidence" value="ECO:0007669"/>
    <property type="project" value="TreeGrafter"/>
</dbReference>
<feature type="compositionally biased region" description="Basic and acidic residues" evidence="9">
    <location>
        <begin position="213"/>
        <end position="223"/>
    </location>
</feature>
<dbReference type="GO" id="GO:0005524">
    <property type="term" value="F:ATP binding"/>
    <property type="evidence" value="ECO:0007669"/>
    <property type="project" value="UniProtKB-KW"/>
</dbReference>
<dbReference type="Gene3D" id="3.40.50.720">
    <property type="entry name" value="NAD(P)-binding Rossmann-like Domain"/>
    <property type="match status" value="1"/>
</dbReference>
<accession>L2G2I6</accession>
<dbReference type="FunFam" id="3.40.50.720:FF:000084">
    <property type="entry name" value="Short-chain dehydrogenase reductase"/>
    <property type="match status" value="1"/>
</dbReference>
<name>L2G2I6_COLFN</name>
<dbReference type="PROSITE" id="PS51192">
    <property type="entry name" value="HELICASE_ATP_BIND_1"/>
    <property type="match status" value="1"/>
</dbReference>
<evidence type="ECO:0000256" key="2">
    <source>
        <dbReference type="ARBA" id="ARBA00012552"/>
    </source>
</evidence>
<dbReference type="GO" id="GO:0003724">
    <property type="term" value="F:RNA helicase activity"/>
    <property type="evidence" value="ECO:0007669"/>
    <property type="project" value="UniProtKB-EC"/>
</dbReference>